<dbReference type="GO" id="GO:0035091">
    <property type="term" value="F:phosphatidylinositol binding"/>
    <property type="evidence" value="ECO:0007669"/>
    <property type="project" value="InterPro"/>
</dbReference>
<protein>
    <recommendedName>
        <fullName evidence="2">PX domain-containing protein</fullName>
    </recommendedName>
</protein>
<proteinExistence type="predicted"/>
<dbReference type="Pfam" id="PF00787">
    <property type="entry name" value="PX"/>
    <property type="match status" value="1"/>
</dbReference>
<gene>
    <name evidence="3" type="ORF">SNE40_006323</name>
</gene>
<reference evidence="3 4" key="1">
    <citation type="submission" date="2024-01" db="EMBL/GenBank/DDBJ databases">
        <title>The genome of the rayed Mediterranean limpet Patella caerulea (Linnaeus, 1758).</title>
        <authorList>
            <person name="Anh-Thu Weber A."/>
            <person name="Halstead-Nussloch G."/>
        </authorList>
    </citation>
    <scope>NUCLEOTIDE SEQUENCE [LARGE SCALE GENOMIC DNA]</scope>
    <source>
        <strain evidence="3">AATW-2023a</strain>
        <tissue evidence="3">Whole specimen</tissue>
    </source>
</reference>
<dbReference type="InterPro" id="IPR001683">
    <property type="entry name" value="PX_dom"/>
</dbReference>
<feature type="domain" description="PX" evidence="2">
    <location>
        <begin position="16"/>
        <end position="139"/>
    </location>
</feature>
<evidence type="ECO:0000313" key="3">
    <source>
        <dbReference type="EMBL" id="KAK6187075.1"/>
    </source>
</evidence>
<dbReference type="PROSITE" id="PS50195">
    <property type="entry name" value="PX"/>
    <property type="match status" value="1"/>
</dbReference>
<dbReference type="AlphaFoldDB" id="A0AAN8K160"/>
<evidence type="ECO:0000313" key="4">
    <source>
        <dbReference type="Proteomes" id="UP001347796"/>
    </source>
</evidence>
<feature type="compositionally biased region" description="Basic and acidic residues" evidence="1">
    <location>
        <begin position="233"/>
        <end position="256"/>
    </location>
</feature>
<dbReference type="Proteomes" id="UP001347796">
    <property type="component" value="Unassembled WGS sequence"/>
</dbReference>
<feature type="compositionally biased region" description="Basic and acidic residues" evidence="1">
    <location>
        <begin position="332"/>
        <end position="352"/>
    </location>
</feature>
<feature type="region of interest" description="Disordered" evidence="1">
    <location>
        <begin position="140"/>
        <end position="378"/>
    </location>
</feature>
<feature type="compositionally biased region" description="Basic and acidic residues" evidence="1">
    <location>
        <begin position="143"/>
        <end position="158"/>
    </location>
</feature>
<feature type="compositionally biased region" description="Low complexity" evidence="1">
    <location>
        <begin position="307"/>
        <end position="322"/>
    </location>
</feature>
<sequence length="378" mass="42371">MPTATVTIRELKNKKSGIDLSVPNYEETAGLLGSTVVYNVVVVTNLDVFKSPKHKQTDTVQFMIGKKFDDFNDLHKKLNEKFSGTALPPLPRKVLMKSDTVIKERRNGLEHFMKFIAVVPKIVTSPTFLEFLGVSSSKAGKFQQEDEKVEEDKDKDDQETKEEEEESADVFDEDEADNELFIEEEGEKDDKLDDLFNSPTSKTEGVGMFEEPDLGGGVEAGEAEDLFLPSAIVDKKPSTREETPEDRENSELLKIDDDLDELLSLKVKKTKDPEIETETKEDTPKFRPVPAPRKLKPEIPPKSKQISNKPNLPVKPKPLTTKPKPPLPSKPNVKEDNPLDAKSSESKTKSSETVELSNDDIMKYITDNSSTDADLDLF</sequence>
<dbReference type="InterPro" id="IPR039701">
    <property type="entry name" value="HS1BP3"/>
</dbReference>
<dbReference type="SMART" id="SM00312">
    <property type="entry name" value="PX"/>
    <property type="match status" value="1"/>
</dbReference>
<organism evidence="3 4">
    <name type="scientific">Patella caerulea</name>
    <name type="common">Rayed Mediterranean limpet</name>
    <dbReference type="NCBI Taxonomy" id="87958"/>
    <lineage>
        <taxon>Eukaryota</taxon>
        <taxon>Metazoa</taxon>
        <taxon>Spiralia</taxon>
        <taxon>Lophotrochozoa</taxon>
        <taxon>Mollusca</taxon>
        <taxon>Gastropoda</taxon>
        <taxon>Patellogastropoda</taxon>
        <taxon>Patelloidea</taxon>
        <taxon>Patellidae</taxon>
        <taxon>Patella</taxon>
    </lineage>
</organism>
<dbReference type="Gene3D" id="3.30.1520.10">
    <property type="entry name" value="Phox-like domain"/>
    <property type="match status" value="1"/>
</dbReference>
<accession>A0AAN8K160</accession>
<evidence type="ECO:0000259" key="2">
    <source>
        <dbReference type="PROSITE" id="PS50195"/>
    </source>
</evidence>
<dbReference type="SUPFAM" id="SSF64268">
    <property type="entry name" value="PX domain"/>
    <property type="match status" value="1"/>
</dbReference>
<evidence type="ECO:0000256" key="1">
    <source>
        <dbReference type="SAM" id="MobiDB-lite"/>
    </source>
</evidence>
<dbReference type="InterPro" id="IPR036871">
    <property type="entry name" value="PX_dom_sf"/>
</dbReference>
<dbReference type="PANTHER" id="PTHR14431">
    <property type="entry name" value="HCLS1-BINDING PROTEIN 3"/>
    <property type="match status" value="1"/>
</dbReference>
<keyword evidence="4" id="KW-1185">Reference proteome</keyword>
<comment type="caution">
    <text evidence="3">The sequence shown here is derived from an EMBL/GenBank/DDBJ whole genome shotgun (WGS) entry which is preliminary data.</text>
</comment>
<feature type="compositionally biased region" description="Basic and acidic residues" evidence="1">
    <location>
        <begin position="270"/>
        <end position="285"/>
    </location>
</feature>
<feature type="compositionally biased region" description="Acidic residues" evidence="1">
    <location>
        <begin position="159"/>
        <end position="187"/>
    </location>
</feature>
<name>A0AAN8K160_PATCE</name>
<dbReference type="EMBL" id="JAZGQO010000005">
    <property type="protein sequence ID" value="KAK6187075.1"/>
    <property type="molecule type" value="Genomic_DNA"/>
</dbReference>
<dbReference type="PANTHER" id="PTHR14431:SF1">
    <property type="entry name" value="HCLS1-BINDING PROTEIN 3"/>
    <property type="match status" value="1"/>
</dbReference>